<dbReference type="Proteomes" id="UP000251402">
    <property type="component" value="Chromosome"/>
</dbReference>
<dbReference type="RefSeq" id="WP_149301865.1">
    <property type="nucleotide sequence ID" value="NZ_CP043450.1"/>
</dbReference>
<name>A0A5C1HTM6_9SPHI</name>
<dbReference type="EMBL" id="CP043450">
    <property type="protein sequence ID" value="QEM09186.1"/>
    <property type="molecule type" value="Genomic_DNA"/>
</dbReference>
<gene>
    <name evidence="1" type="ORF">DEO27_003865</name>
</gene>
<keyword evidence="2" id="KW-1185">Reference proteome</keyword>
<proteinExistence type="predicted"/>
<sequence length="451" mass="52325">MVEDKILIKDESQYFISPRHAVAHDNPNSVRARYMGELLSLVLENEKYINDRELVILTSCFSTNDITGSLFAELKLFKSSYFSFEKKNVSEKIPALRNQQFFIAINSGLFKFKSFLRKEPSEIIQRVAENLDSDNRHTWNSLWPEADLDFNLIDEVTLIPILDYGILIYKLNILIRCMDNYFRKDKSKQDELTNLTEDFKSVISLNLPSKYQVFVNHDLIAFHGQFKRNIQYDHLARELTTLLELFDDTGVKLKSPQINNKKDGKRKLKQPDIVNVLLASPGDTQIERAFLLDKLERKFRTDGHEAHCQRRLIVHAWEDIATQSGYAQDIINYKYLKNVDIVLAVFKHKLGTPTSHSNGSIRAESGTAEELLYAINNNASKYPLGMAYFYERPPKVQLDAPDFQKVIDEWERLKKFKDSIKTKIMYKSYDGKLDLLNKACVDVAQNINELF</sequence>
<dbReference type="KEGG" id="mrub:DEO27_003865"/>
<organism evidence="1 2">
    <name type="scientific">Mucilaginibacter rubeus</name>
    <dbReference type="NCBI Taxonomy" id="2027860"/>
    <lineage>
        <taxon>Bacteria</taxon>
        <taxon>Pseudomonadati</taxon>
        <taxon>Bacteroidota</taxon>
        <taxon>Sphingobacteriia</taxon>
        <taxon>Sphingobacteriales</taxon>
        <taxon>Sphingobacteriaceae</taxon>
        <taxon>Mucilaginibacter</taxon>
    </lineage>
</organism>
<evidence type="ECO:0000313" key="2">
    <source>
        <dbReference type="Proteomes" id="UP000251402"/>
    </source>
</evidence>
<accession>A0A5C1HTM6</accession>
<reference evidence="1" key="1">
    <citation type="submission" date="2019-08" db="EMBL/GenBank/DDBJ databases">
        <title>Comparative genome analysis confer to the adaptation heavy metal polluted environment.</title>
        <authorList>
            <person name="Li Y."/>
        </authorList>
    </citation>
    <scope>NUCLEOTIDE SEQUENCE [LARGE SCALE GENOMIC DNA]</scope>
    <source>
        <strain evidence="1">P1</strain>
    </source>
</reference>
<dbReference type="OrthoDB" id="1495545at2"/>
<protein>
    <submittedName>
        <fullName evidence="1">Uncharacterized protein</fullName>
    </submittedName>
</protein>
<dbReference type="AlphaFoldDB" id="A0A5C1HTM6"/>
<evidence type="ECO:0000313" key="1">
    <source>
        <dbReference type="EMBL" id="QEM09186.1"/>
    </source>
</evidence>